<dbReference type="Pfam" id="PF17004">
    <property type="entry name" value="SRP_TPR_like"/>
    <property type="match status" value="1"/>
</dbReference>
<feature type="compositionally biased region" description="Basic and acidic residues" evidence="10">
    <location>
        <begin position="572"/>
        <end position="593"/>
    </location>
</feature>
<evidence type="ECO:0000256" key="6">
    <source>
        <dbReference type="ARBA" id="ARBA00022824"/>
    </source>
</evidence>
<feature type="compositionally biased region" description="Basic residues" evidence="10">
    <location>
        <begin position="639"/>
        <end position="648"/>
    </location>
</feature>
<reference evidence="12 13" key="1">
    <citation type="journal article" date="2015" name="BMC Genomics">
        <title>Gene expression during zombie ant biting behavior reflects the complexity underlying fungal parasitic behavioral manipulation.</title>
        <authorList>
            <person name="de Bekker C."/>
            <person name="Ohm R.A."/>
            <person name="Loreto R.G."/>
            <person name="Sebastian A."/>
            <person name="Albert I."/>
            <person name="Merrow M."/>
            <person name="Brachmann A."/>
            <person name="Hughes D.P."/>
        </authorList>
    </citation>
    <scope>NUCLEOTIDE SEQUENCE [LARGE SCALE GENOMIC DNA]</scope>
    <source>
        <strain evidence="12 13">SC16a</strain>
    </source>
</reference>
<dbReference type="AlphaFoldDB" id="A0A2A9PIJ3"/>
<evidence type="ECO:0000256" key="9">
    <source>
        <dbReference type="PIRNR" id="PIRNR038922"/>
    </source>
</evidence>
<dbReference type="FunFam" id="1.25.40.10:FF:000512">
    <property type="entry name" value="Signal recognition particle subunit SRP72"/>
    <property type="match status" value="1"/>
</dbReference>
<dbReference type="Pfam" id="PF08492">
    <property type="entry name" value="SRP72"/>
    <property type="match status" value="1"/>
</dbReference>
<evidence type="ECO:0000256" key="4">
    <source>
        <dbReference type="ARBA" id="ARBA00018350"/>
    </source>
</evidence>
<evidence type="ECO:0000256" key="3">
    <source>
        <dbReference type="ARBA" id="ARBA00007676"/>
    </source>
</evidence>
<comment type="similarity">
    <text evidence="3 9">Belongs to the SRP72 family.</text>
</comment>
<comment type="function">
    <text evidence="9">Component of the signal recognition particle (SRP) complex, a ribonucleoprotein complex that mediates the cotranslational targeting of secretory and membrane proteins to the endoplasmic reticulum (ER).</text>
</comment>
<name>A0A2A9PIJ3_OPHUN</name>
<evidence type="ECO:0000256" key="10">
    <source>
        <dbReference type="SAM" id="MobiDB-lite"/>
    </source>
</evidence>
<dbReference type="GO" id="GO:0005783">
    <property type="term" value="C:endoplasmic reticulum"/>
    <property type="evidence" value="ECO:0007669"/>
    <property type="project" value="UniProtKB-SubCell"/>
</dbReference>
<evidence type="ECO:0000259" key="11">
    <source>
        <dbReference type="Pfam" id="PF08492"/>
    </source>
</evidence>
<sequence>MPQDATVALGVLLRSASIDDHDEILKAANAAIKADKHNQVAQRTRVIALLKLDRFGDALRAISEGDDKLQSACLLEKAYSLYKTGRLDEASAVLDSADFEERSFKHVAAQVAYRAERFGEADAIYRHLMDANMAHEGNDLSINIKAAQAQSEWQGSASASSDAADASPDTFELCYNTACAHIALESLETASDLLLRAVDLCSASDDLTQEDRDAELQPILAQQAYLYGRLGDADKALSIYRSLHSGSTDDPDLSIVAQSNRTALLRDKSNPYLLQRRAAAWMSGAATAKLFHNQSNAILRNALLVDLEAQKIDGVEHRTRKVLDQARHPTTSPEITAMTVLNAAAQTKGLRKKELRQRVADILKKRPDSVALVVIMMQLHLRDGNVESALSLLDTLFTRLEGSASDQDRDVRFSPGLVALAVSLMKVKRREASIKAELSKAATYWRDRPLASSASLLREAGLELAKSTNPAHLSLAATALERVHDERKGSPLVSAGLIAALAATDASQVEQLTADLPSVESLIGGIDVEALTGAGIATPASHAATGLKRPLLDSAVGENAAKKRRRRTRLPKNLDEGKAPDPERWLPLRDRSTYRPKGKKGKKKMADSTQGGLVKQEETLELVGGGGVKVEKTSAVSSARKKKKKGKK</sequence>
<evidence type="ECO:0000256" key="2">
    <source>
        <dbReference type="ARBA" id="ARBA00004496"/>
    </source>
</evidence>
<evidence type="ECO:0000313" key="12">
    <source>
        <dbReference type="EMBL" id="PFH60851.1"/>
    </source>
</evidence>
<dbReference type="EMBL" id="LAZP02000104">
    <property type="protein sequence ID" value="PFH60851.1"/>
    <property type="molecule type" value="Genomic_DNA"/>
</dbReference>
<dbReference type="STRING" id="268505.A0A2A9PIJ3"/>
<evidence type="ECO:0000256" key="8">
    <source>
        <dbReference type="ARBA" id="ARBA00023274"/>
    </source>
</evidence>
<dbReference type="GO" id="GO:0005786">
    <property type="term" value="C:signal recognition particle, endoplasmic reticulum targeting"/>
    <property type="evidence" value="ECO:0007669"/>
    <property type="project" value="UniProtKB-UniRule"/>
</dbReference>
<dbReference type="GO" id="GO:0006614">
    <property type="term" value="P:SRP-dependent cotranslational protein targeting to membrane"/>
    <property type="evidence" value="ECO:0007669"/>
    <property type="project" value="UniProtKB-UniRule"/>
</dbReference>
<keyword evidence="13" id="KW-1185">Reference proteome</keyword>
<comment type="subcellular location">
    <subcellularLocation>
        <location evidence="2 9">Cytoplasm</location>
    </subcellularLocation>
    <subcellularLocation>
        <location evidence="1">Endoplasmic reticulum</location>
    </subcellularLocation>
</comment>
<dbReference type="InterPro" id="IPR031545">
    <property type="entry name" value="SRP72_TPR-like"/>
</dbReference>
<feature type="region of interest" description="Disordered" evidence="10">
    <location>
        <begin position="555"/>
        <end position="648"/>
    </location>
</feature>
<protein>
    <recommendedName>
        <fullName evidence="4 9">Signal recognition particle subunit SRP72</fullName>
    </recommendedName>
</protein>
<dbReference type="PANTHER" id="PTHR14094:SF9">
    <property type="entry name" value="SIGNAL RECOGNITION PARTICLE SUBUNIT SRP72"/>
    <property type="match status" value="1"/>
</dbReference>
<dbReference type="GO" id="GO:0008312">
    <property type="term" value="F:7S RNA binding"/>
    <property type="evidence" value="ECO:0007669"/>
    <property type="project" value="InterPro"/>
</dbReference>
<feature type="domain" description="Signal recognition particle SRP72 subunit RNA-binding" evidence="11">
    <location>
        <begin position="559"/>
        <end position="596"/>
    </location>
</feature>
<feature type="compositionally biased region" description="Basic residues" evidence="10">
    <location>
        <begin position="594"/>
        <end position="603"/>
    </location>
</feature>
<keyword evidence="5 9" id="KW-0963">Cytoplasm</keyword>
<keyword evidence="8 9" id="KW-0687">Ribonucleoprotein</keyword>
<evidence type="ECO:0000313" key="13">
    <source>
        <dbReference type="Proteomes" id="UP000037136"/>
    </source>
</evidence>
<accession>A0A2A9PIJ3</accession>
<keyword evidence="6" id="KW-0256">Endoplasmic reticulum</keyword>
<evidence type="ECO:0000256" key="5">
    <source>
        <dbReference type="ARBA" id="ARBA00022490"/>
    </source>
</evidence>
<dbReference type="InterPro" id="IPR011990">
    <property type="entry name" value="TPR-like_helical_dom_sf"/>
</dbReference>
<dbReference type="InterPro" id="IPR026270">
    <property type="entry name" value="SRP72"/>
</dbReference>
<organism evidence="12 13">
    <name type="scientific">Ophiocordyceps unilateralis</name>
    <name type="common">Zombie-ant fungus</name>
    <name type="synonym">Torrubia unilateralis</name>
    <dbReference type="NCBI Taxonomy" id="268505"/>
    <lineage>
        <taxon>Eukaryota</taxon>
        <taxon>Fungi</taxon>
        <taxon>Dikarya</taxon>
        <taxon>Ascomycota</taxon>
        <taxon>Pezizomycotina</taxon>
        <taxon>Sordariomycetes</taxon>
        <taxon>Hypocreomycetidae</taxon>
        <taxon>Hypocreales</taxon>
        <taxon>Ophiocordycipitaceae</taxon>
        <taxon>Ophiocordyceps</taxon>
    </lineage>
</organism>
<keyword evidence="7 9" id="KW-0733">Signal recognition particle</keyword>
<dbReference type="PANTHER" id="PTHR14094">
    <property type="entry name" value="SIGNAL RECOGNITION PARTICLE 72"/>
    <property type="match status" value="1"/>
</dbReference>
<reference evidence="12 13" key="2">
    <citation type="journal article" date="2017" name="Sci. Rep.">
        <title>Ant-infecting Ophiocordyceps genomes reveal a high diversity of potential behavioral manipulation genes and a possible major role for enterotoxins.</title>
        <authorList>
            <person name="de Bekker C."/>
            <person name="Ohm R.A."/>
            <person name="Evans H.C."/>
            <person name="Brachmann A."/>
            <person name="Hughes D.P."/>
        </authorList>
    </citation>
    <scope>NUCLEOTIDE SEQUENCE [LARGE SCALE GENOMIC DNA]</scope>
    <source>
        <strain evidence="12 13">SC16a</strain>
    </source>
</reference>
<dbReference type="PIRSF" id="PIRSF038922">
    <property type="entry name" value="SRP72"/>
    <property type="match status" value="1"/>
</dbReference>
<proteinExistence type="inferred from homology"/>
<dbReference type="SUPFAM" id="SSF48452">
    <property type="entry name" value="TPR-like"/>
    <property type="match status" value="2"/>
</dbReference>
<evidence type="ECO:0000256" key="1">
    <source>
        <dbReference type="ARBA" id="ARBA00004240"/>
    </source>
</evidence>
<evidence type="ECO:0000256" key="7">
    <source>
        <dbReference type="ARBA" id="ARBA00023135"/>
    </source>
</evidence>
<gene>
    <name evidence="12" type="ORF">XA68_10208</name>
</gene>
<comment type="caution">
    <text evidence="12">The sequence shown here is derived from an EMBL/GenBank/DDBJ whole genome shotgun (WGS) entry which is preliminary data.</text>
</comment>
<dbReference type="Proteomes" id="UP000037136">
    <property type="component" value="Unassembled WGS sequence"/>
</dbReference>
<dbReference type="GO" id="GO:0043022">
    <property type="term" value="F:ribosome binding"/>
    <property type="evidence" value="ECO:0007669"/>
    <property type="project" value="TreeGrafter"/>
</dbReference>
<dbReference type="Gene3D" id="1.25.40.10">
    <property type="entry name" value="Tetratricopeptide repeat domain"/>
    <property type="match status" value="1"/>
</dbReference>
<dbReference type="InterPro" id="IPR013699">
    <property type="entry name" value="Signal_recog_part_SRP72_RNA-bd"/>
</dbReference>
<dbReference type="OrthoDB" id="5421607at2759"/>